<dbReference type="GO" id="GO:0008270">
    <property type="term" value="F:zinc ion binding"/>
    <property type="evidence" value="ECO:0007669"/>
    <property type="project" value="InterPro"/>
</dbReference>
<protein>
    <recommendedName>
        <fullName evidence="2">TRIP4/RQT4 C2HC5-type zinc finger domain-containing protein</fullName>
    </recommendedName>
</protein>
<dbReference type="GO" id="GO:0180022">
    <property type="term" value="C:RQC-trigger complex"/>
    <property type="evidence" value="ECO:0007669"/>
    <property type="project" value="InterPro"/>
</dbReference>
<proteinExistence type="predicted"/>
<dbReference type="OrthoDB" id="338816at2759"/>
<reference evidence="3 4" key="1">
    <citation type="submission" date="2018-02" db="EMBL/GenBank/DDBJ databases">
        <title>Genome sequence of the basidiomycete white-rot fungus Phlebia centrifuga.</title>
        <authorList>
            <person name="Granchi Z."/>
            <person name="Peng M."/>
            <person name="de Vries R.P."/>
            <person name="Hilden K."/>
            <person name="Makela M.R."/>
            <person name="Grigoriev I."/>
            <person name="Riley R."/>
        </authorList>
    </citation>
    <scope>NUCLEOTIDE SEQUENCE [LARGE SCALE GENOMIC DNA]</scope>
    <source>
        <strain evidence="3 4">FBCC195</strain>
    </source>
</reference>
<gene>
    <name evidence="3" type="ORF">PHLCEN_2v6094</name>
</gene>
<dbReference type="GO" id="GO:0005634">
    <property type="term" value="C:nucleus"/>
    <property type="evidence" value="ECO:0007669"/>
    <property type="project" value="InterPro"/>
</dbReference>
<evidence type="ECO:0000313" key="3">
    <source>
        <dbReference type="EMBL" id="PSR82351.1"/>
    </source>
</evidence>
<dbReference type="GO" id="GO:0072344">
    <property type="term" value="P:rescue of stalled ribosome"/>
    <property type="evidence" value="ECO:0007669"/>
    <property type="project" value="InterPro"/>
</dbReference>
<evidence type="ECO:0000313" key="4">
    <source>
        <dbReference type="Proteomes" id="UP000186601"/>
    </source>
</evidence>
<dbReference type="EMBL" id="MLYV02000589">
    <property type="protein sequence ID" value="PSR82351.1"/>
    <property type="molecule type" value="Genomic_DNA"/>
</dbReference>
<dbReference type="InterPro" id="IPR009349">
    <property type="entry name" value="TRIP4/RQT4_C2HC5_Znf"/>
</dbReference>
<dbReference type="AlphaFoldDB" id="A0A2R6P0G3"/>
<feature type="region of interest" description="Disordered" evidence="1">
    <location>
        <begin position="243"/>
        <end position="319"/>
    </location>
</feature>
<dbReference type="STRING" id="98765.A0A2R6P0G3"/>
<organism evidence="3 4">
    <name type="scientific">Hermanssonia centrifuga</name>
    <dbReference type="NCBI Taxonomy" id="98765"/>
    <lineage>
        <taxon>Eukaryota</taxon>
        <taxon>Fungi</taxon>
        <taxon>Dikarya</taxon>
        <taxon>Basidiomycota</taxon>
        <taxon>Agaricomycotina</taxon>
        <taxon>Agaricomycetes</taxon>
        <taxon>Polyporales</taxon>
        <taxon>Meruliaceae</taxon>
        <taxon>Hermanssonia</taxon>
    </lineage>
</organism>
<feature type="domain" description="TRIP4/RQT4 C2HC5-type zinc finger" evidence="2">
    <location>
        <begin position="96"/>
        <end position="143"/>
    </location>
</feature>
<name>A0A2R6P0G3_9APHY</name>
<keyword evidence="4" id="KW-1185">Reference proteome</keyword>
<feature type="region of interest" description="Disordered" evidence="1">
    <location>
        <begin position="1"/>
        <end position="45"/>
    </location>
</feature>
<sequence>MSGYQTAWARGSSSLPSDRIPPTNTSVASSKSAKGKRKESSIPKSKEVQVLEQLRDGLSSSVRKVPTRDPKRGCFCQGALHQFMSYASAIIIVNVTAREHELSTYTPICHQCGLILCTLNQPQYACPHCTSPLLVPTALEALIASVEQSIADTLAKEEWVRQQAREEARRAVGAFPTLGPSPLPSSTNLSNVPGSLEVHPVNQPHKVLSLNSNSKKVTVTSYVKAPKVQKTAVVQNIVGETVEPEPRRVPRPPSDVPYSSKPQNIERPWMNIKEPVIYVPPPAENKQGSSKGKRKEKRSQRDGATQSSHGDKGKENGES</sequence>
<accession>A0A2R6P0G3</accession>
<evidence type="ECO:0000259" key="2">
    <source>
        <dbReference type="Pfam" id="PF06221"/>
    </source>
</evidence>
<feature type="compositionally biased region" description="Basic and acidic residues" evidence="1">
    <location>
        <begin position="309"/>
        <end position="319"/>
    </location>
</feature>
<evidence type="ECO:0000256" key="1">
    <source>
        <dbReference type="SAM" id="MobiDB-lite"/>
    </source>
</evidence>
<dbReference type="Pfam" id="PF06221">
    <property type="entry name" value="zf-C2HC5"/>
    <property type="match status" value="1"/>
</dbReference>
<comment type="caution">
    <text evidence="3">The sequence shown here is derived from an EMBL/GenBank/DDBJ whole genome shotgun (WGS) entry which is preliminary data.</text>
</comment>
<feature type="compositionally biased region" description="Polar residues" evidence="1">
    <location>
        <begin position="11"/>
        <end position="32"/>
    </location>
</feature>
<dbReference type="Proteomes" id="UP000186601">
    <property type="component" value="Unassembled WGS sequence"/>
</dbReference>